<dbReference type="EMBL" id="OA887248">
    <property type="protein sequence ID" value="CAD7283311.1"/>
    <property type="molecule type" value="Genomic_DNA"/>
</dbReference>
<keyword evidence="15 17" id="KW-0472">Membrane</keyword>
<gene>
    <name evidence="19" type="ORF">NMOB1V02_LOCUS10927</name>
</gene>
<dbReference type="InterPro" id="IPR058745">
    <property type="entry name" value="PWI_Topors"/>
</dbReference>
<evidence type="ECO:0000256" key="5">
    <source>
        <dbReference type="ARBA" id="ARBA00012483"/>
    </source>
</evidence>
<feature type="transmembrane region" description="Helical" evidence="17">
    <location>
        <begin position="230"/>
        <end position="249"/>
    </location>
</feature>
<dbReference type="GO" id="GO:0005743">
    <property type="term" value="C:mitochondrial inner membrane"/>
    <property type="evidence" value="ECO:0007669"/>
    <property type="project" value="UniProtKB-SubCell"/>
</dbReference>
<dbReference type="GO" id="GO:0022900">
    <property type="term" value="P:electron transport chain"/>
    <property type="evidence" value="ECO:0007669"/>
    <property type="project" value="InterPro"/>
</dbReference>
<evidence type="ECO:0000256" key="10">
    <source>
        <dbReference type="ARBA" id="ARBA00022792"/>
    </source>
</evidence>
<dbReference type="GO" id="GO:0006513">
    <property type="term" value="P:protein monoubiquitination"/>
    <property type="evidence" value="ECO:0007669"/>
    <property type="project" value="TreeGrafter"/>
</dbReference>
<evidence type="ECO:0000256" key="8">
    <source>
        <dbReference type="ARBA" id="ARBA00022679"/>
    </source>
</evidence>
<evidence type="ECO:0000256" key="1">
    <source>
        <dbReference type="ARBA" id="ARBA00000900"/>
    </source>
</evidence>
<protein>
    <recommendedName>
        <fullName evidence="5">RING-type E3 ubiquitin transferase</fullName>
        <ecNumber evidence="5">2.3.2.27</ecNumber>
    </recommendedName>
</protein>
<dbReference type="PANTHER" id="PTHR46077">
    <property type="entry name" value="E3 UBIQUITIN-PROTEIN LIGASE TOPORS"/>
    <property type="match status" value="1"/>
</dbReference>
<evidence type="ECO:0000256" key="12">
    <source>
        <dbReference type="ARBA" id="ARBA00022989"/>
    </source>
</evidence>
<keyword evidence="14" id="KW-0496">Mitochondrion</keyword>
<feature type="domain" description="Topors PWI-like" evidence="18">
    <location>
        <begin position="39"/>
        <end position="127"/>
    </location>
</feature>
<organism evidence="19">
    <name type="scientific">Notodromas monacha</name>
    <dbReference type="NCBI Taxonomy" id="399045"/>
    <lineage>
        <taxon>Eukaryota</taxon>
        <taxon>Metazoa</taxon>
        <taxon>Ecdysozoa</taxon>
        <taxon>Arthropoda</taxon>
        <taxon>Crustacea</taxon>
        <taxon>Oligostraca</taxon>
        <taxon>Ostracoda</taxon>
        <taxon>Podocopa</taxon>
        <taxon>Podocopida</taxon>
        <taxon>Cypridocopina</taxon>
        <taxon>Cypridoidea</taxon>
        <taxon>Cyprididae</taxon>
        <taxon>Notodromas</taxon>
    </lineage>
</organism>
<keyword evidence="13" id="KW-0805">Transcription regulation</keyword>
<keyword evidence="12 17" id="KW-1133">Transmembrane helix</keyword>
<evidence type="ECO:0000313" key="20">
    <source>
        <dbReference type="Proteomes" id="UP000678499"/>
    </source>
</evidence>
<evidence type="ECO:0000256" key="13">
    <source>
        <dbReference type="ARBA" id="ARBA00023015"/>
    </source>
</evidence>
<dbReference type="GO" id="GO:0000209">
    <property type="term" value="P:protein polyubiquitination"/>
    <property type="evidence" value="ECO:0007669"/>
    <property type="project" value="TreeGrafter"/>
</dbReference>
<dbReference type="EMBL" id="CAJPEX010005211">
    <property type="protein sequence ID" value="CAG0923463.1"/>
    <property type="molecule type" value="Genomic_DNA"/>
</dbReference>
<comment type="similarity">
    <text evidence="4">Belongs to the complex I NDUFB3 subunit family.</text>
</comment>
<dbReference type="GO" id="GO:0061630">
    <property type="term" value="F:ubiquitin protein ligase activity"/>
    <property type="evidence" value="ECO:0007669"/>
    <property type="project" value="UniProtKB-EC"/>
</dbReference>
<dbReference type="AlphaFoldDB" id="A0A7R9BZJ7"/>
<keyword evidence="20" id="KW-1185">Reference proteome</keyword>
<evidence type="ECO:0000256" key="16">
    <source>
        <dbReference type="ARBA" id="ARBA00023163"/>
    </source>
</evidence>
<comment type="catalytic activity">
    <reaction evidence="1">
        <text>S-ubiquitinyl-[E2 ubiquitin-conjugating enzyme]-L-cysteine + [acceptor protein]-L-lysine = [E2 ubiquitin-conjugating enzyme]-L-cysteine + N(6)-ubiquitinyl-[acceptor protein]-L-lysine.</text>
        <dbReference type="EC" id="2.3.2.27"/>
    </reaction>
</comment>
<evidence type="ECO:0000313" key="19">
    <source>
        <dbReference type="EMBL" id="CAD7283311.1"/>
    </source>
</evidence>
<evidence type="ECO:0000256" key="2">
    <source>
        <dbReference type="ARBA" id="ARBA00003195"/>
    </source>
</evidence>
<dbReference type="PANTHER" id="PTHR46077:SF1">
    <property type="entry name" value="TOP1 BINDING ARGININE_SERINE RICH PROTEIN, E3 UBIQUITIN LIGASE"/>
    <property type="match status" value="1"/>
</dbReference>
<reference evidence="19" key="1">
    <citation type="submission" date="2020-11" db="EMBL/GenBank/DDBJ databases">
        <authorList>
            <person name="Tran Van P."/>
        </authorList>
    </citation>
    <scope>NUCLEOTIDE SEQUENCE</scope>
</reference>
<sequence>MQIIDRIAGNSSDRRRNVYMRNQWAFPFSFNGRNLNPGFFRENEAQTHRILAWLNRELVAIRSIGIRNLPLRYDPVISVTSEEMDSLGDLLRRFHLLSAEMLSHLARFVGTRLARHFLHELYVFADSRFTLAQYDRQVDYSRTSEAYRLYVESVKFCLCAMGHGHGANIPKVPDYKAFVVGDHTPDLRVLQSRLAMHGLKDPWIRNEVFRFDITNYGDLRQKRKSVYLRGMRTGFILAGVTVALEYIFGASGGHH</sequence>
<keyword evidence="16" id="KW-0804">Transcription</keyword>
<comment type="subcellular location">
    <subcellularLocation>
        <location evidence="3">Mitochondrion inner membrane</location>
        <topology evidence="3">Single-pass membrane protein</topology>
        <orientation evidence="3">Matrix side</orientation>
    </subcellularLocation>
</comment>
<dbReference type="OrthoDB" id="521512at2759"/>
<dbReference type="EC" id="2.3.2.27" evidence="5"/>
<evidence type="ECO:0000256" key="4">
    <source>
        <dbReference type="ARBA" id="ARBA00005667"/>
    </source>
</evidence>
<evidence type="ECO:0000259" key="18">
    <source>
        <dbReference type="Pfam" id="PF26084"/>
    </source>
</evidence>
<dbReference type="InterPro" id="IPR012576">
    <property type="entry name" value="NDUFB3"/>
</dbReference>
<keyword evidence="6" id="KW-0813">Transport</keyword>
<dbReference type="Pfam" id="PF08122">
    <property type="entry name" value="NDUF_B12"/>
    <property type="match status" value="1"/>
</dbReference>
<keyword evidence="9 17" id="KW-0812">Transmembrane</keyword>
<keyword evidence="7" id="KW-0679">Respiratory chain</keyword>
<evidence type="ECO:0000256" key="9">
    <source>
        <dbReference type="ARBA" id="ARBA00022692"/>
    </source>
</evidence>
<name>A0A7R9BZJ7_9CRUS</name>
<evidence type="ECO:0000256" key="6">
    <source>
        <dbReference type="ARBA" id="ARBA00022448"/>
    </source>
</evidence>
<proteinExistence type="inferred from homology"/>
<evidence type="ECO:0000256" key="7">
    <source>
        <dbReference type="ARBA" id="ARBA00022660"/>
    </source>
</evidence>
<keyword evidence="10" id="KW-0999">Mitochondrion inner membrane</keyword>
<evidence type="ECO:0000256" key="15">
    <source>
        <dbReference type="ARBA" id="ARBA00023136"/>
    </source>
</evidence>
<keyword evidence="11" id="KW-0249">Electron transport</keyword>
<comment type="function">
    <text evidence="2">Accessory subunit of the mitochondrial membrane respiratory chain NADH dehydrogenase (Complex I), that is believed not to be involved in catalysis. Complex I functions in the transfer of electrons from NADH to the respiratory chain. The immediate electron acceptor for the enzyme is believed to be ubiquinone.</text>
</comment>
<accession>A0A7R9BZJ7</accession>
<dbReference type="Pfam" id="PF26084">
    <property type="entry name" value="PWI_Topors"/>
    <property type="match status" value="1"/>
</dbReference>
<evidence type="ECO:0000256" key="14">
    <source>
        <dbReference type="ARBA" id="ARBA00023128"/>
    </source>
</evidence>
<dbReference type="Proteomes" id="UP000678499">
    <property type="component" value="Unassembled WGS sequence"/>
</dbReference>
<keyword evidence="8" id="KW-0808">Transferase</keyword>
<evidence type="ECO:0000256" key="11">
    <source>
        <dbReference type="ARBA" id="ARBA00022982"/>
    </source>
</evidence>
<evidence type="ECO:0000256" key="17">
    <source>
        <dbReference type="SAM" id="Phobius"/>
    </source>
</evidence>
<evidence type="ECO:0000256" key="3">
    <source>
        <dbReference type="ARBA" id="ARBA00004298"/>
    </source>
</evidence>